<evidence type="ECO:0000313" key="3">
    <source>
        <dbReference type="Proteomes" id="UP000000211"/>
    </source>
</evidence>
<dbReference type="Proteomes" id="UP000000211">
    <property type="component" value="Chromosome"/>
</dbReference>
<dbReference type="AlphaFoldDB" id="K7RFW4"/>
<protein>
    <recommendedName>
        <fullName evidence="1">YvlB/LiaX N-terminal domain-containing protein</fullName>
    </recommendedName>
</protein>
<proteinExistence type="predicted"/>
<dbReference type="RefSeq" id="WP_016328649.1">
    <property type="nucleotide sequence ID" value="NC_019386.1"/>
</dbReference>
<sequence>MEEKRRVLEMLQAGAIGLEEAEALLKALEERPKGEARLLRVRVQATDKGKPVRIQLNLPLALAQMVETFLPQEAKAKLREKGVDLSALLQEVRTGIPEGKLLEVAAEEDGEPVEILVEVV</sequence>
<reference evidence="2 3" key="1">
    <citation type="journal article" date="2013" name="Genome Announc.">
        <title>Whole Genome Sequencing of Thermus oshimai JL-2 and Thermus thermophilus JL-18, Incomplete Denitrifiers from the United States Great Basin.</title>
        <authorList>
            <person name="Murugapiran S.K."/>
            <person name="Huntemann M."/>
            <person name="Wei C.L."/>
            <person name="Han J."/>
            <person name="Detter J.C."/>
            <person name="Han C.S."/>
            <person name="Erkkila T.H."/>
            <person name="Teshima H."/>
            <person name="Chen A."/>
            <person name="Kyrpides N."/>
            <person name="Mavrommatis K."/>
            <person name="Markowitz V."/>
            <person name="Szeto E."/>
            <person name="Ivanova N."/>
            <person name="Pagani I."/>
            <person name="Lam J."/>
            <person name="McDonald A.I."/>
            <person name="Dodsworth J.A."/>
            <person name="Pati A."/>
            <person name="Goodwin L."/>
            <person name="Peters L."/>
            <person name="Pitluck S."/>
            <person name="Woyke T."/>
            <person name="Hedlund B.P."/>
        </authorList>
    </citation>
    <scope>NUCLEOTIDE SEQUENCE</scope>
    <source>
        <strain evidence="2 3">JL-2</strain>
    </source>
</reference>
<evidence type="ECO:0000259" key="1">
    <source>
        <dbReference type="Pfam" id="PF22746"/>
    </source>
</evidence>
<name>K7RFW4_THEOS</name>
<dbReference type="EMBL" id="CP003249">
    <property type="protein sequence ID" value="AFV75452.1"/>
    <property type="molecule type" value="Genomic_DNA"/>
</dbReference>
<dbReference type="PATRIC" id="fig|751945.3.peg.367"/>
<dbReference type="STRING" id="751945.Theos_0377"/>
<keyword evidence="3" id="KW-1185">Reference proteome</keyword>
<organism evidence="2 3">
    <name type="scientific">Thermus oshimai JL-2</name>
    <dbReference type="NCBI Taxonomy" id="751945"/>
    <lineage>
        <taxon>Bacteria</taxon>
        <taxon>Thermotogati</taxon>
        <taxon>Deinococcota</taxon>
        <taxon>Deinococci</taxon>
        <taxon>Thermales</taxon>
        <taxon>Thermaceae</taxon>
        <taxon>Thermus</taxon>
    </lineage>
</organism>
<dbReference type="HOGENOM" id="CLU_150600_0_0_0"/>
<evidence type="ECO:0000313" key="2">
    <source>
        <dbReference type="EMBL" id="AFV75452.1"/>
    </source>
</evidence>
<dbReference type="eggNOG" id="ENOG50330BD">
    <property type="taxonomic scope" value="Bacteria"/>
</dbReference>
<dbReference type="KEGG" id="tos:Theos_0377"/>
<feature type="domain" description="YvlB/LiaX N-terminal" evidence="1">
    <location>
        <begin position="2"/>
        <end position="33"/>
    </location>
</feature>
<gene>
    <name evidence="2" type="ORF">Theos_0377</name>
</gene>
<dbReference type="OrthoDB" id="32749at2"/>
<dbReference type="InterPro" id="IPR053959">
    <property type="entry name" value="YvlB/LiaX_N"/>
</dbReference>
<dbReference type="Pfam" id="PF22746">
    <property type="entry name" value="SHOCT-like_DUF2089-C"/>
    <property type="match status" value="1"/>
</dbReference>
<accession>K7RFW4</accession>